<proteinExistence type="predicted"/>
<protein>
    <recommendedName>
        <fullName evidence="3">Iron-containing redox enzyme</fullName>
    </recommendedName>
</protein>
<dbReference type="EMBL" id="CP106738">
    <property type="protein sequence ID" value="UXX83363.1"/>
    <property type="molecule type" value="Genomic_DNA"/>
</dbReference>
<reference evidence="1" key="1">
    <citation type="submission" date="2022-10" db="EMBL/GenBank/DDBJ databases">
        <title>Roseovarius pelagicus sp. nov., isolated from Arctic seawater.</title>
        <authorList>
            <person name="Hong Y.W."/>
            <person name="Hwang C.Y."/>
        </authorList>
    </citation>
    <scope>NUCLEOTIDE SEQUENCE</scope>
    <source>
        <strain evidence="1">HL-MP18</strain>
    </source>
</reference>
<dbReference type="Proteomes" id="UP001064087">
    <property type="component" value="Chromosome"/>
</dbReference>
<gene>
    <name evidence="1" type="ORF">N7U68_01365</name>
</gene>
<dbReference type="InterPro" id="IPR054197">
    <property type="entry name" value="DUF6902"/>
</dbReference>
<sequence>MENVVPLNTPFHQRSKAARQAALLRSFASHRRSGDDVFWLKENAEALNILECTGARPAPSDLEVYAAFYEDIERRMEFFPQYYRFLLSLCLDLEDLAGAGDKGQRLAEWVAREGLAQAELSDLQRGEARRLCARRGIDPLIKDAGLGDRLREFASRSDTFAMPNKKAAYELTHIVFYLSEYGRRDPDLPDAAIDSLIFAGTLAFLDFNVDLLAEICIALRHARQTPPEVWEIWLTQQTRCFSITADAAAPLGDDYHEYLMLNWFMAQSGQGGFAAQVPEGRVSFRRTRPRSGPLRELSECIYSMGRTRSGDWEAMRETVSARLSHEAHAALVAAEGASDRFGQFFAGFARVNLREVRA</sequence>
<dbReference type="RefSeq" id="WP_165192511.1">
    <property type="nucleotide sequence ID" value="NZ_CP106738.1"/>
</dbReference>
<accession>A0ABY6DB86</accession>
<dbReference type="Pfam" id="PF21843">
    <property type="entry name" value="DUF6902"/>
    <property type="match status" value="1"/>
</dbReference>
<evidence type="ECO:0000313" key="2">
    <source>
        <dbReference type="Proteomes" id="UP001064087"/>
    </source>
</evidence>
<keyword evidence="2" id="KW-1185">Reference proteome</keyword>
<evidence type="ECO:0008006" key="3">
    <source>
        <dbReference type="Google" id="ProtNLM"/>
    </source>
</evidence>
<name>A0ABY6DB86_9RHOB</name>
<evidence type="ECO:0000313" key="1">
    <source>
        <dbReference type="EMBL" id="UXX83363.1"/>
    </source>
</evidence>
<organism evidence="1 2">
    <name type="scientific">Roseovarius pelagicus</name>
    <dbReference type="NCBI Taxonomy" id="2980108"/>
    <lineage>
        <taxon>Bacteria</taxon>
        <taxon>Pseudomonadati</taxon>
        <taxon>Pseudomonadota</taxon>
        <taxon>Alphaproteobacteria</taxon>
        <taxon>Rhodobacterales</taxon>
        <taxon>Roseobacteraceae</taxon>
        <taxon>Roseovarius</taxon>
    </lineage>
</organism>